<dbReference type="EMBL" id="VSSQ01010327">
    <property type="protein sequence ID" value="MPM44037.1"/>
    <property type="molecule type" value="Genomic_DNA"/>
</dbReference>
<dbReference type="Pfam" id="PF01370">
    <property type="entry name" value="Epimerase"/>
    <property type="match status" value="1"/>
</dbReference>
<organism evidence="3">
    <name type="scientific">bioreactor metagenome</name>
    <dbReference type="NCBI Taxonomy" id="1076179"/>
    <lineage>
        <taxon>unclassified sequences</taxon>
        <taxon>metagenomes</taxon>
        <taxon>ecological metagenomes</taxon>
    </lineage>
</organism>
<dbReference type="Gene3D" id="2.60.120.10">
    <property type="entry name" value="Jelly Rolls"/>
    <property type="match status" value="1"/>
</dbReference>
<comment type="caution">
    <text evidence="3">The sequence shown here is derived from an EMBL/GenBank/DDBJ whole genome shotgun (WGS) entry which is preliminary data.</text>
</comment>
<dbReference type="InterPro" id="IPR029303">
    <property type="entry name" value="CapF_C"/>
</dbReference>
<evidence type="ECO:0000259" key="1">
    <source>
        <dbReference type="Pfam" id="PF01370"/>
    </source>
</evidence>
<dbReference type="Gene3D" id="3.40.50.720">
    <property type="entry name" value="NAD(P)-binding Rossmann-like Domain"/>
    <property type="match status" value="1"/>
</dbReference>
<gene>
    <name evidence="3" type="primary">wbjC_16</name>
    <name evidence="3" type="ORF">SDC9_90715</name>
</gene>
<dbReference type="PANTHER" id="PTHR43245:SF55">
    <property type="entry name" value="NAD(P)-BINDING DOMAIN-CONTAINING PROTEIN"/>
    <property type="match status" value="1"/>
</dbReference>
<dbReference type="SUPFAM" id="SSF51182">
    <property type="entry name" value="RmlC-like cupins"/>
    <property type="match status" value="1"/>
</dbReference>
<dbReference type="InterPro" id="IPR001509">
    <property type="entry name" value="Epimerase_deHydtase"/>
</dbReference>
<dbReference type="Pfam" id="PF14667">
    <property type="entry name" value="Polysacc_synt_C"/>
    <property type="match status" value="1"/>
</dbReference>
<dbReference type="InterPro" id="IPR014710">
    <property type="entry name" value="RmlC-like_jellyroll"/>
</dbReference>
<dbReference type="PANTHER" id="PTHR43245">
    <property type="entry name" value="BIFUNCTIONAL POLYMYXIN RESISTANCE PROTEIN ARNA"/>
    <property type="match status" value="1"/>
</dbReference>
<sequence>MRILVTGANGFIGRNLVARLKNMKEDKNKNVASNFIIYEYDQTTNPDLLPLYCSNADFVFNLAGVNRPENITDYMKDNFGFASVLLDTLEKCGNRCPIMLASSIQAQLDNPYGQSKKAGEDLFFDYARRMNSKVLVYRFPNVFGKWCRPNYNSVIATFCYNVARGIPIKINDSNSLLYLVYIDDLVNEMLNALKNEEHYDGLFNTVPIVYRYNLGYIADLICSFKMTRDDKTIPNMGDDFIKKLYATYLSYLPENSFSYPLIMNIDARGSFTEMIRTQDRGQVSVNISNQGVVKGNHWHNTKSEKFLVVKGQGVIRLRKISEKEVFEYYVSGDKLEVVDIPVGYTHNIENLGITEMITIMWANEPFNSEYPDTYYLEV</sequence>
<reference evidence="3" key="1">
    <citation type="submission" date="2019-08" db="EMBL/GenBank/DDBJ databases">
        <authorList>
            <person name="Kucharzyk K."/>
            <person name="Murdoch R.W."/>
            <person name="Higgins S."/>
            <person name="Loffler F."/>
        </authorList>
    </citation>
    <scope>NUCLEOTIDE SEQUENCE</scope>
</reference>
<dbReference type="GO" id="GO:0016491">
    <property type="term" value="F:oxidoreductase activity"/>
    <property type="evidence" value="ECO:0007669"/>
    <property type="project" value="UniProtKB-KW"/>
</dbReference>
<dbReference type="InterPro" id="IPR036291">
    <property type="entry name" value="NAD(P)-bd_dom_sf"/>
</dbReference>
<feature type="domain" description="Capsular polysaccharide assembling protein CapF C-terminal" evidence="2">
    <location>
        <begin position="265"/>
        <end position="374"/>
    </location>
</feature>
<protein>
    <submittedName>
        <fullName evidence="3">UDP-2-acetamido-2,6-beta-L-arabino-hexul-4-ose reductase</fullName>
        <ecNumber evidence="3">1.1.1.367</ecNumber>
    </submittedName>
</protein>
<keyword evidence="3" id="KW-0560">Oxidoreductase</keyword>
<dbReference type="CDD" id="cd07007">
    <property type="entry name" value="cupin_CapF-like_C"/>
    <property type="match status" value="1"/>
</dbReference>
<feature type="domain" description="NAD-dependent epimerase/dehydratase" evidence="1">
    <location>
        <begin position="3"/>
        <end position="196"/>
    </location>
</feature>
<proteinExistence type="predicted"/>
<dbReference type="AlphaFoldDB" id="A0A644ZTE5"/>
<name>A0A644ZTE5_9ZZZZ</name>
<accession>A0A644ZTE5</accession>
<dbReference type="SUPFAM" id="SSF51735">
    <property type="entry name" value="NAD(P)-binding Rossmann-fold domains"/>
    <property type="match status" value="1"/>
</dbReference>
<dbReference type="EC" id="1.1.1.367" evidence="3"/>
<evidence type="ECO:0000313" key="3">
    <source>
        <dbReference type="EMBL" id="MPM44037.1"/>
    </source>
</evidence>
<evidence type="ECO:0000259" key="2">
    <source>
        <dbReference type="Pfam" id="PF14667"/>
    </source>
</evidence>
<dbReference type="InterPro" id="IPR011051">
    <property type="entry name" value="RmlC_Cupin_sf"/>
</dbReference>
<dbReference type="InterPro" id="IPR050177">
    <property type="entry name" value="Lipid_A_modif_metabolic_enz"/>
</dbReference>